<dbReference type="AlphaFoldDB" id="A0A392P795"/>
<dbReference type="Pfam" id="PF23559">
    <property type="entry name" value="WHD_DRP"/>
    <property type="match status" value="1"/>
</dbReference>
<reference evidence="3 4" key="1">
    <citation type="journal article" date="2018" name="Front. Plant Sci.">
        <title>Red Clover (Trifolium pratense) and Zigzag Clover (T. medium) - A Picture of Genomic Similarities and Differences.</title>
        <authorList>
            <person name="Dluhosova J."/>
            <person name="Istvanek J."/>
            <person name="Nedelnik J."/>
            <person name="Repkova J."/>
        </authorList>
    </citation>
    <scope>NUCLEOTIDE SEQUENCE [LARGE SCALE GENOMIC DNA]</scope>
    <source>
        <strain evidence="4">cv. 10/8</strain>
        <tissue evidence="3">Leaf</tissue>
    </source>
</reference>
<dbReference type="InterPro" id="IPR058922">
    <property type="entry name" value="WHD_DRP"/>
</dbReference>
<name>A0A392P795_9FABA</name>
<dbReference type="GO" id="GO:0098542">
    <property type="term" value="P:defense response to other organism"/>
    <property type="evidence" value="ECO:0007669"/>
    <property type="project" value="TreeGrafter"/>
</dbReference>
<dbReference type="InterPro" id="IPR036388">
    <property type="entry name" value="WH-like_DNA-bd_sf"/>
</dbReference>
<evidence type="ECO:0000313" key="3">
    <source>
        <dbReference type="EMBL" id="MCI07329.1"/>
    </source>
</evidence>
<accession>A0A392P795</accession>
<protein>
    <submittedName>
        <fullName evidence="3">NBS-LRR resistance protein</fullName>
    </submittedName>
</protein>
<dbReference type="Proteomes" id="UP000265520">
    <property type="component" value="Unassembled WGS sequence"/>
</dbReference>
<evidence type="ECO:0000313" key="4">
    <source>
        <dbReference type="Proteomes" id="UP000265520"/>
    </source>
</evidence>
<keyword evidence="4" id="KW-1185">Reference proteome</keyword>
<dbReference type="EMBL" id="LXQA010064995">
    <property type="protein sequence ID" value="MCI07329.1"/>
    <property type="molecule type" value="Genomic_DNA"/>
</dbReference>
<feature type="non-terminal residue" evidence="3">
    <location>
        <position position="72"/>
    </location>
</feature>
<keyword evidence="1" id="KW-0677">Repeat</keyword>
<comment type="caution">
    <text evidence="3">The sequence shown here is derived from an EMBL/GenBank/DDBJ whole genome shotgun (WGS) entry which is preliminary data.</text>
</comment>
<dbReference type="Gene3D" id="1.10.10.10">
    <property type="entry name" value="Winged helix-like DNA-binding domain superfamily/Winged helix DNA-binding domain"/>
    <property type="match status" value="1"/>
</dbReference>
<feature type="domain" description="Disease resistance protein winged helix" evidence="2">
    <location>
        <begin position="2"/>
        <end position="65"/>
    </location>
</feature>
<organism evidence="3 4">
    <name type="scientific">Trifolium medium</name>
    <dbReference type="NCBI Taxonomy" id="97028"/>
    <lineage>
        <taxon>Eukaryota</taxon>
        <taxon>Viridiplantae</taxon>
        <taxon>Streptophyta</taxon>
        <taxon>Embryophyta</taxon>
        <taxon>Tracheophyta</taxon>
        <taxon>Spermatophyta</taxon>
        <taxon>Magnoliopsida</taxon>
        <taxon>eudicotyledons</taxon>
        <taxon>Gunneridae</taxon>
        <taxon>Pentapetalae</taxon>
        <taxon>rosids</taxon>
        <taxon>fabids</taxon>
        <taxon>Fabales</taxon>
        <taxon>Fabaceae</taxon>
        <taxon>Papilionoideae</taxon>
        <taxon>50 kb inversion clade</taxon>
        <taxon>NPAAA clade</taxon>
        <taxon>Hologalegina</taxon>
        <taxon>IRL clade</taxon>
        <taxon>Trifolieae</taxon>
        <taxon>Trifolium</taxon>
    </lineage>
</organism>
<evidence type="ECO:0000259" key="2">
    <source>
        <dbReference type="Pfam" id="PF23559"/>
    </source>
</evidence>
<evidence type="ECO:0000256" key="1">
    <source>
        <dbReference type="ARBA" id="ARBA00022737"/>
    </source>
</evidence>
<sequence>MSKEELIFLWMANGFISSRENLEVEDVGNMIWNELCQKSFFQDIDMDGDYGDISFKMHDLVHDLAQSLMGQE</sequence>
<dbReference type="InterPro" id="IPR044974">
    <property type="entry name" value="Disease_R_plants"/>
</dbReference>
<dbReference type="PANTHER" id="PTHR23155:SF1226">
    <property type="entry name" value="OS05G0492600 PROTEIN"/>
    <property type="match status" value="1"/>
</dbReference>
<dbReference type="PANTHER" id="PTHR23155">
    <property type="entry name" value="DISEASE RESISTANCE PROTEIN RP"/>
    <property type="match status" value="1"/>
</dbReference>
<proteinExistence type="predicted"/>